<reference evidence="3 4" key="1">
    <citation type="submission" date="2019-02" db="EMBL/GenBank/DDBJ databases">
        <title>Genome sequencing of the rare red list fungi Hericium alpestre (H. flagellum).</title>
        <authorList>
            <person name="Buettner E."/>
            <person name="Kellner H."/>
        </authorList>
    </citation>
    <scope>NUCLEOTIDE SEQUENCE [LARGE SCALE GENOMIC DNA]</scope>
    <source>
        <strain evidence="3 4">DSM 108284</strain>
    </source>
</reference>
<evidence type="ECO:0000256" key="1">
    <source>
        <dbReference type="SAM" id="Coils"/>
    </source>
</evidence>
<dbReference type="EMBL" id="SFCI01002082">
    <property type="protein sequence ID" value="TFY74441.1"/>
    <property type="molecule type" value="Genomic_DNA"/>
</dbReference>
<feature type="coiled-coil region" evidence="1">
    <location>
        <begin position="56"/>
        <end position="147"/>
    </location>
</feature>
<protein>
    <submittedName>
        <fullName evidence="3">Uncharacterized protein</fullName>
    </submittedName>
</protein>
<evidence type="ECO:0000313" key="3">
    <source>
        <dbReference type="EMBL" id="TFY74441.1"/>
    </source>
</evidence>
<keyword evidence="1" id="KW-0175">Coiled coil</keyword>
<dbReference type="GO" id="GO:0007265">
    <property type="term" value="P:Ras protein signal transduction"/>
    <property type="evidence" value="ECO:0007669"/>
    <property type="project" value="TreeGrafter"/>
</dbReference>
<dbReference type="PANTHER" id="PTHR24007">
    <property type="entry name" value="BRCA1-ASSOCIATED PROTEIN"/>
    <property type="match status" value="1"/>
</dbReference>
<dbReference type="PANTHER" id="PTHR24007:SF7">
    <property type="entry name" value="BRCA1-ASSOCIATED PROTEIN"/>
    <property type="match status" value="1"/>
</dbReference>
<organism evidence="3 4">
    <name type="scientific">Hericium alpestre</name>
    <dbReference type="NCBI Taxonomy" id="135208"/>
    <lineage>
        <taxon>Eukaryota</taxon>
        <taxon>Fungi</taxon>
        <taxon>Dikarya</taxon>
        <taxon>Basidiomycota</taxon>
        <taxon>Agaricomycotina</taxon>
        <taxon>Agaricomycetes</taxon>
        <taxon>Russulales</taxon>
        <taxon>Hericiaceae</taxon>
        <taxon>Hericium</taxon>
    </lineage>
</organism>
<feature type="region of interest" description="Disordered" evidence="2">
    <location>
        <begin position="160"/>
        <end position="193"/>
    </location>
</feature>
<accession>A0A4Y9ZKS6</accession>
<gene>
    <name evidence="3" type="ORF">EWM64_g9570</name>
</gene>
<sequence length="193" mass="21789">ADSLSAEKIEAIGIEYSYLLTSQLDSQRSYYEEQIGGLRGEVAELKRMVETLGGEVTRGRKEAEEERQRLKKEEEERLAEVQRDKVKAERRAQKMAEVARNFETELRGEKAVSEGLMRNLEVMKAKVNDAETVKASTVAKVKDLEDQLRDVMFFLEARTKIEQGEGPEGEAAGGSVELPPERTPTTKKKKGRK</sequence>
<dbReference type="GO" id="GO:0061630">
    <property type="term" value="F:ubiquitin protein ligase activity"/>
    <property type="evidence" value="ECO:0007669"/>
    <property type="project" value="TreeGrafter"/>
</dbReference>
<dbReference type="AlphaFoldDB" id="A0A4Y9ZKS6"/>
<dbReference type="STRING" id="135208.A0A4Y9ZKS6"/>
<dbReference type="GO" id="GO:0005737">
    <property type="term" value="C:cytoplasm"/>
    <property type="evidence" value="ECO:0007669"/>
    <property type="project" value="TreeGrafter"/>
</dbReference>
<comment type="caution">
    <text evidence="3">The sequence shown here is derived from an EMBL/GenBank/DDBJ whole genome shotgun (WGS) entry which is preliminary data.</text>
</comment>
<evidence type="ECO:0000256" key="2">
    <source>
        <dbReference type="SAM" id="MobiDB-lite"/>
    </source>
</evidence>
<proteinExistence type="predicted"/>
<name>A0A4Y9ZKS6_9AGAM</name>
<keyword evidence="4" id="KW-1185">Reference proteome</keyword>
<dbReference type="Proteomes" id="UP000298061">
    <property type="component" value="Unassembled WGS sequence"/>
</dbReference>
<dbReference type="GO" id="GO:0016567">
    <property type="term" value="P:protein ubiquitination"/>
    <property type="evidence" value="ECO:0007669"/>
    <property type="project" value="TreeGrafter"/>
</dbReference>
<feature type="non-terminal residue" evidence="3">
    <location>
        <position position="1"/>
    </location>
</feature>
<evidence type="ECO:0000313" key="4">
    <source>
        <dbReference type="Proteomes" id="UP000298061"/>
    </source>
</evidence>
<dbReference type="OrthoDB" id="3234828at2759"/>